<evidence type="ECO:0000256" key="2">
    <source>
        <dbReference type="ARBA" id="ARBA00022448"/>
    </source>
</evidence>
<keyword evidence="5" id="KW-0029">Amino-acid transport</keyword>
<keyword evidence="7 8" id="KW-0472">Membrane</keyword>
<organism evidence="10 11">
    <name type="scientific">Vagococcus humatus</name>
    <dbReference type="NCBI Taxonomy" id="1889241"/>
    <lineage>
        <taxon>Bacteria</taxon>
        <taxon>Bacillati</taxon>
        <taxon>Bacillota</taxon>
        <taxon>Bacilli</taxon>
        <taxon>Lactobacillales</taxon>
        <taxon>Enterococcaceae</taxon>
        <taxon>Vagococcus</taxon>
    </lineage>
</organism>
<evidence type="ECO:0000259" key="9">
    <source>
        <dbReference type="PROSITE" id="PS50928"/>
    </source>
</evidence>
<dbReference type="SUPFAM" id="SSF161098">
    <property type="entry name" value="MetI-like"/>
    <property type="match status" value="1"/>
</dbReference>
<dbReference type="GO" id="GO:0022857">
    <property type="term" value="F:transmembrane transporter activity"/>
    <property type="evidence" value="ECO:0007669"/>
    <property type="project" value="InterPro"/>
</dbReference>
<proteinExistence type="inferred from homology"/>
<keyword evidence="11" id="KW-1185">Reference proteome</keyword>
<dbReference type="CDD" id="cd06261">
    <property type="entry name" value="TM_PBP2"/>
    <property type="match status" value="1"/>
</dbReference>
<comment type="similarity">
    <text evidence="8">Belongs to the binding-protein-dependent transport system permease family.</text>
</comment>
<keyword evidence="4 8" id="KW-0812">Transmembrane</keyword>
<dbReference type="GO" id="GO:0043190">
    <property type="term" value="C:ATP-binding cassette (ABC) transporter complex"/>
    <property type="evidence" value="ECO:0007669"/>
    <property type="project" value="InterPro"/>
</dbReference>
<dbReference type="Pfam" id="PF00528">
    <property type="entry name" value="BPD_transp_1"/>
    <property type="match status" value="1"/>
</dbReference>
<dbReference type="EMBL" id="PXZH01000005">
    <property type="protein sequence ID" value="RST88896.1"/>
    <property type="molecule type" value="Genomic_DNA"/>
</dbReference>
<reference evidence="10 11" key="1">
    <citation type="submission" date="2018-03" db="EMBL/GenBank/DDBJ databases">
        <authorList>
            <person name="Gulvik C.A."/>
        </authorList>
    </citation>
    <scope>NUCLEOTIDE SEQUENCE [LARGE SCALE GENOMIC DNA]</scope>
    <source>
        <strain evidence="10 11">JCM 31581</strain>
    </source>
</reference>
<dbReference type="PANTHER" id="PTHR30614:SF0">
    <property type="entry name" value="L-CYSTINE TRANSPORT SYSTEM PERMEASE PROTEIN TCYL"/>
    <property type="match status" value="1"/>
</dbReference>
<evidence type="ECO:0000313" key="10">
    <source>
        <dbReference type="EMBL" id="RST88896.1"/>
    </source>
</evidence>
<evidence type="ECO:0000256" key="4">
    <source>
        <dbReference type="ARBA" id="ARBA00022692"/>
    </source>
</evidence>
<keyword evidence="3" id="KW-1003">Cell membrane</keyword>
<evidence type="ECO:0000256" key="5">
    <source>
        <dbReference type="ARBA" id="ARBA00022970"/>
    </source>
</evidence>
<evidence type="ECO:0000256" key="3">
    <source>
        <dbReference type="ARBA" id="ARBA00022475"/>
    </source>
</evidence>
<keyword evidence="6 8" id="KW-1133">Transmembrane helix</keyword>
<dbReference type="InterPro" id="IPR035906">
    <property type="entry name" value="MetI-like_sf"/>
</dbReference>
<feature type="transmembrane region" description="Helical" evidence="8">
    <location>
        <begin position="70"/>
        <end position="91"/>
    </location>
</feature>
<dbReference type="NCBIfam" id="TIGR01726">
    <property type="entry name" value="HEQRo_perm_3TM"/>
    <property type="match status" value="1"/>
</dbReference>
<dbReference type="PANTHER" id="PTHR30614">
    <property type="entry name" value="MEMBRANE COMPONENT OF AMINO ACID ABC TRANSPORTER"/>
    <property type="match status" value="1"/>
</dbReference>
<dbReference type="GO" id="GO:0006865">
    <property type="term" value="P:amino acid transport"/>
    <property type="evidence" value="ECO:0007669"/>
    <property type="project" value="UniProtKB-KW"/>
</dbReference>
<dbReference type="OrthoDB" id="9787841at2"/>
<dbReference type="InterPro" id="IPR000515">
    <property type="entry name" value="MetI-like"/>
</dbReference>
<dbReference type="Gene3D" id="1.10.3720.10">
    <property type="entry name" value="MetI-like"/>
    <property type="match status" value="1"/>
</dbReference>
<comment type="subcellular location">
    <subcellularLocation>
        <location evidence="1 8">Cell membrane</location>
        <topology evidence="1 8">Multi-pass membrane protein</topology>
    </subcellularLocation>
</comment>
<dbReference type="InterPro" id="IPR010065">
    <property type="entry name" value="AA_ABC_transptr_permease_3TM"/>
</dbReference>
<evidence type="ECO:0000256" key="6">
    <source>
        <dbReference type="ARBA" id="ARBA00022989"/>
    </source>
</evidence>
<dbReference type="PROSITE" id="PS50928">
    <property type="entry name" value="ABC_TM1"/>
    <property type="match status" value="1"/>
</dbReference>
<feature type="transmembrane region" description="Helical" evidence="8">
    <location>
        <begin position="34"/>
        <end position="58"/>
    </location>
</feature>
<sequence>MDLNDFILGVNYMPKINLRLMIDSLPVVLQGIPYTLGLTLISFILGNVLAILLTLVYLYAPVIFQLMTRFYISFFRGIPALVLLFMLYFGLPYQLTAIQAVIICFTMTSSAFLTEIYRGAILGIDEGQWDAARALGLPFWIIIRKIILPQVFRLSIPALSNVAMDLAKGTSLAAMITVPEMFQKAKMIGGREFDYMTLYVLVAIIYWLICIGIGYLQNRLEKIFHY</sequence>
<feature type="transmembrane region" description="Helical" evidence="8">
    <location>
        <begin position="97"/>
        <end position="117"/>
    </location>
</feature>
<protein>
    <submittedName>
        <fullName evidence="10">Amino acid ABC transporter permease</fullName>
    </submittedName>
</protein>
<gene>
    <name evidence="10" type="ORF">C7P63_08410</name>
</gene>
<evidence type="ECO:0000256" key="7">
    <source>
        <dbReference type="ARBA" id="ARBA00023136"/>
    </source>
</evidence>
<feature type="domain" description="ABC transmembrane type-1" evidence="9">
    <location>
        <begin position="32"/>
        <end position="217"/>
    </location>
</feature>
<dbReference type="InterPro" id="IPR043429">
    <property type="entry name" value="ArtM/GltK/GlnP/TcyL/YhdX-like"/>
</dbReference>
<feature type="transmembrane region" description="Helical" evidence="8">
    <location>
        <begin position="196"/>
        <end position="216"/>
    </location>
</feature>
<dbReference type="AlphaFoldDB" id="A0A3R9YDQ9"/>
<dbReference type="Proteomes" id="UP000277864">
    <property type="component" value="Unassembled WGS sequence"/>
</dbReference>
<evidence type="ECO:0000256" key="8">
    <source>
        <dbReference type="RuleBase" id="RU363032"/>
    </source>
</evidence>
<comment type="caution">
    <text evidence="10">The sequence shown here is derived from an EMBL/GenBank/DDBJ whole genome shotgun (WGS) entry which is preliminary data.</text>
</comment>
<evidence type="ECO:0000313" key="11">
    <source>
        <dbReference type="Proteomes" id="UP000277864"/>
    </source>
</evidence>
<evidence type="ECO:0000256" key="1">
    <source>
        <dbReference type="ARBA" id="ARBA00004651"/>
    </source>
</evidence>
<keyword evidence="2 8" id="KW-0813">Transport</keyword>
<name>A0A3R9YDQ9_9ENTE</name>
<accession>A0A3R9YDQ9</accession>